<dbReference type="Proteomes" id="UP000816034">
    <property type="component" value="Unassembled WGS sequence"/>
</dbReference>
<dbReference type="InterPro" id="IPR029058">
    <property type="entry name" value="AB_hydrolase_fold"/>
</dbReference>
<protein>
    <recommendedName>
        <fullName evidence="1">Peptidase S9 prolyl oligopeptidase catalytic domain-containing protein</fullName>
    </recommendedName>
</protein>
<dbReference type="Gene3D" id="2.120.10.30">
    <property type="entry name" value="TolB, C-terminal domain"/>
    <property type="match status" value="1"/>
</dbReference>
<reference evidence="2 3" key="1">
    <citation type="journal article" date="2018" name="BMC Genomics">
        <title>The genome of Naegleria lovaniensis, the basis for a comparative approach to unravel pathogenicity factors of the human pathogenic amoeba N. fowleri.</title>
        <authorList>
            <person name="Liechti N."/>
            <person name="Schurch N."/>
            <person name="Bruggmann R."/>
            <person name="Wittwer M."/>
        </authorList>
    </citation>
    <scope>NUCLEOTIDE SEQUENCE [LARGE SCALE GENOMIC DNA]</scope>
    <source>
        <strain evidence="2 3">ATCC 30569</strain>
    </source>
</reference>
<organism evidence="2 3">
    <name type="scientific">Naegleria lovaniensis</name>
    <name type="common">Amoeba</name>
    <dbReference type="NCBI Taxonomy" id="51637"/>
    <lineage>
        <taxon>Eukaryota</taxon>
        <taxon>Discoba</taxon>
        <taxon>Heterolobosea</taxon>
        <taxon>Tetramitia</taxon>
        <taxon>Eutetramitia</taxon>
        <taxon>Vahlkampfiidae</taxon>
        <taxon>Naegleria</taxon>
    </lineage>
</organism>
<evidence type="ECO:0000313" key="3">
    <source>
        <dbReference type="Proteomes" id="UP000816034"/>
    </source>
</evidence>
<dbReference type="GO" id="GO:0008236">
    <property type="term" value="F:serine-type peptidase activity"/>
    <property type="evidence" value="ECO:0007669"/>
    <property type="project" value="InterPro"/>
</dbReference>
<dbReference type="PANTHER" id="PTHR43056">
    <property type="entry name" value="PEPTIDASE S9 PROLYL OLIGOPEPTIDASE"/>
    <property type="match status" value="1"/>
</dbReference>
<dbReference type="SUPFAM" id="SSF53474">
    <property type="entry name" value="alpha/beta-Hydrolases"/>
    <property type="match status" value="1"/>
</dbReference>
<dbReference type="Pfam" id="PF00326">
    <property type="entry name" value="Peptidase_S9"/>
    <property type="match status" value="1"/>
</dbReference>
<accession>A0AA88GHE3</accession>
<evidence type="ECO:0000313" key="2">
    <source>
        <dbReference type="EMBL" id="KAG2374908.1"/>
    </source>
</evidence>
<sequence>MSNQPQVAPYGSWESPISSDFIVSSGIGFSDPLAHPTDPNVLLWTESRPQESGRCALVYCNLDPQQAGQCESKDVLPPHDSPLGFFSARTRVHEYGGAASLINSKSQVFFTNFKDQSLMKTCLGSISLHEPNVPQKVIPCKPNTRHADGVYDEKRSRLVLVREDHSDDSVALREPQNLIVSLLDVSSSSGVVSSGDDDHAEIILAQGMDFYAFPRLSQDGSHLCYLAWNHPNMQWDNSSVFVVALDEAGKPIETTRKRITQENNESCSQPCFSPDGKYIYFISDYPTTYWTLQRYHLESGRVENLMSHTSKVEIGGPLWTFGTVLFFIGFSPSLPTAMCYLDMEGMKVHVIKESSKLEISHDFLSIPERIEFPTTGNRTAFAYFYPPKNGRFMAPENEKPPCIVFIHGGPTSSVLLALNFKIQYFTSRGFGVLDVDYSGSTGYGREYRFRLHNNWGIADIEDACASVEYLVKKGLADANKLCISGGSAGGYTVLACLTQKQVFKAGASHYGVADLEALAKETHKFEARYLDNLIGEYPKKKHLYIERSPITHVDRLKVPLAIFQGDEDKIVPPNQSEMMYKAVKEKGIPVSYTLFEGEQHGFRKAENIKKAIDGEFYFYSKVFSFPLASSHPQAPITIENLNDL</sequence>
<dbReference type="Gene3D" id="3.40.50.1820">
    <property type="entry name" value="alpha/beta hydrolase"/>
    <property type="match status" value="1"/>
</dbReference>
<dbReference type="GO" id="GO:0006508">
    <property type="term" value="P:proteolysis"/>
    <property type="evidence" value="ECO:0007669"/>
    <property type="project" value="InterPro"/>
</dbReference>
<dbReference type="InterPro" id="IPR050585">
    <property type="entry name" value="Xaa-Pro_dipeptidyl-ppase/CocE"/>
</dbReference>
<dbReference type="EMBL" id="PYSW02000041">
    <property type="protein sequence ID" value="KAG2374908.1"/>
    <property type="molecule type" value="Genomic_DNA"/>
</dbReference>
<dbReference type="GeneID" id="68102736"/>
<name>A0AA88GHE3_NAELO</name>
<keyword evidence="3" id="KW-1185">Reference proteome</keyword>
<dbReference type="RefSeq" id="XP_044544082.1">
    <property type="nucleotide sequence ID" value="XM_044685809.1"/>
</dbReference>
<dbReference type="Pfam" id="PF07676">
    <property type="entry name" value="PD40"/>
    <property type="match status" value="1"/>
</dbReference>
<dbReference type="PANTHER" id="PTHR43056:SF5">
    <property type="entry name" value="PEPTIDASE S9 PROLYL OLIGOPEPTIDASE CATALYTIC DOMAIN-CONTAINING PROTEIN"/>
    <property type="match status" value="1"/>
</dbReference>
<dbReference type="SUPFAM" id="SSF82171">
    <property type="entry name" value="DPP6 N-terminal domain-like"/>
    <property type="match status" value="1"/>
</dbReference>
<evidence type="ECO:0000259" key="1">
    <source>
        <dbReference type="Pfam" id="PF00326"/>
    </source>
</evidence>
<dbReference type="AlphaFoldDB" id="A0AA88GHE3"/>
<gene>
    <name evidence="2" type="ORF">C9374_010282</name>
</gene>
<dbReference type="InterPro" id="IPR011659">
    <property type="entry name" value="WD40"/>
</dbReference>
<comment type="caution">
    <text evidence="2">The sequence shown here is derived from an EMBL/GenBank/DDBJ whole genome shotgun (WGS) entry which is preliminary data.</text>
</comment>
<dbReference type="InterPro" id="IPR011042">
    <property type="entry name" value="6-blade_b-propeller_TolB-like"/>
</dbReference>
<dbReference type="InterPro" id="IPR001375">
    <property type="entry name" value="Peptidase_S9_cat"/>
</dbReference>
<proteinExistence type="predicted"/>
<feature type="domain" description="Peptidase S9 prolyl oligopeptidase catalytic" evidence="1">
    <location>
        <begin position="419"/>
        <end position="623"/>
    </location>
</feature>